<dbReference type="Pfam" id="PF13855">
    <property type="entry name" value="LRR_8"/>
    <property type="match status" value="1"/>
</dbReference>
<keyword evidence="3" id="KW-1003">Cell membrane</keyword>
<keyword evidence="14" id="KW-1185">Reference proteome</keyword>
<dbReference type="PANTHER" id="PTHR48063">
    <property type="entry name" value="LRR RECEPTOR-LIKE KINASE"/>
    <property type="match status" value="1"/>
</dbReference>
<reference evidence="13" key="1">
    <citation type="submission" date="2023-07" db="EMBL/GenBank/DDBJ databases">
        <title>draft genome sequence of fig (Ficus carica).</title>
        <authorList>
            <person name="Takahashi T."/>
            <person name="Nishimura K."/>
        </authorList>
    </citation>
    <scope>NUCLEOTIDE SEQUENCE</scope>
</reference>
<evidence type="ECO:0000256" key="9">
    <source>
        <dbReference type="ARBA" id="ARBA00023136"/>
    </source>
</evidence>
<evidence type="ECO:0000256" key="3">
    <source>
        <dbReference type="ARBA" id="ARBA00022475"/>
    </source>
</evidence>
<evidence type="ECO:0000256" key="12">
    <source>
        <dbReference type="SAM" id="Phobius"/>
    </source>
</evidence>
<dbReference type="PANTHER" id="PTHR48063:SF29">
    <property type="entry name" value="LRR RECEPTOR-LIKE KINASE FAMILY PROTEIN"/>
    <property type="match status" value="1"/>
</dbReference>
<proteinExistence type="inferred from homology"/>
<evidence type="ECO:0000256" key="6">
    <source>
        <dbReference type="ARBA" id="ARBA00022729"/>
    </source>
</evidence>
<dbReference type="Gene3D" id="3.80.10.10">
    <property type="entry name" value="Ribonuclease Inhibitor"/>
    <property type="match status" value="1"/>
</dbReference>
<dbReference type="FunFam" id="3.80.10.10:FF:000095">
    <property type="entry name" value="LRR receptor-like serine/threonine-protein kinase GSO1"/>
    <property type="match status" value="1"/>
</dbReference>
<evidence type="ECO:0000256" key="7">
    <source>
        <dbReference type="ARBA" id="ARBA00022737"/>
    </source>
</evidence>
<dbReference type="InterPro" id="IPR032675">
    <property type="entry name" value="LRR_dom_sf"/>
</dbReference>
<dbReference type="PRINTS" id="PR00019">
    <property type="entry name" value="LEURICHRPT"/>
</dbReference>
<dbReference type="SUPFAM" id="SSF52058">
    <property type="entry name" value="L domain-like"/>
    <property type="match status" value="1"/>
</dbReference>
<keyword evidence="10" id="KW-0675">Receptor</keyword>
<evidence type="ECO:0000256" key="5">
    <source>
        <dbReference type="ARBA" id="ARBA00022692"/>
    </source>
</evidence>
<dbReference type="FunFam" id="3.80.10.10:FF:000111">
    <property type="entry name" value="LRR receptor-like serine/threonine-protein kinase ERECTA"/>
    <property type="match status" value="1"/>
</dbReference>
<gene>
    <name evidence="13" type="ORF">TIFTF001_018386</name>
</gene>
<evidence type="ECO:0000313" key="14">
    <source>
        <dbReference type="Proteomes" id="UP001187192"/>
    </source>
</evidence>
<keyword evidence="9 12" id="KW-0472">Membrane</keyword>
<evidence type="ECO:0000256" key="4">
    <source>
        <dbReference type="ARBA" id="ARBA00022614"/>
    </source>
</evidence>
<dbReference type="SMART" id="SM00369">
    <property type="entry name" value="LRR_TYP"/>
    <property type="match status" value="6"/>
</dbReference>
<keyword evidence="7" id="KW-0677">Repeat</keyword>
<sequence length="480" mass="53457">MCLMNYYELPNSTYLTVGSSILLGFNQFEGSIPIRPNVTLLSLRNILLSGSIPWNIGQEMLQLEDLYLSDNFLTGSIPPSIKEMRNLSTLDISSNKLSGELFEQWMGLEKLWFLDLSYNHLSGGISISICSQLPSLSWLKLGGNNLSGRFPSSFPNCTSLVALDLRENGFSGTIPNWVNAEDMASLNYLRLRSNRLHGEIPEQLCYLPSLHVLDLAYNNLSGPIPKCLGNGSVRMKSPGYLFHFMSLTRHLPSSADLEFIVKGRLTEYSKIVSLVNLIDLSCNNLSGEIPEELSNLSRLGSLNLSYNNLMGKIPEIIGKMQLLESLDLSWNHLSGPIPPSMTSMTALNYLNLSHNNLSGQIPSSNQFQTLNDQWIYDCNPGLCGPPLPTKCSFPSSDDPSNRDQSADEDDDHETLWFYASIALGYIVGFWAVCGTLLMNKSLRHAYFKSAYACKKSSWSSLQFVWLVSAKKAEDVSRLTE</sequence>
<dbReference type="AlphaFoldDB" id="A0AA88DBM0"/>
<feature type="transmembrane region" description="Helical" evidence="12">
    <location>
        <begin position="415"/>
        <end position="438"/>
    </location>
</feature>
<keyword evidence="6" id="KW-0732">Signal</keyword>
<evidence type="ECO:0000313" key="13">
    <source>
        <dbReference type="EMBL" id="GMN49212.1"/>
    </source>
</evidence>
<evidence type="ECO:0000256" key="11">
    <source>
        <dbReference type="ARBA" id="ARBA00023180"/>
    </source>
</evidence>
<name>A0AA88DBM0_FICCA</name>
<evidence type="ECO:0000256" key="10">
    <source>
        <dbReference type="ARBA" id="ARBA00023170"/>
    </source>
</evidence>
<keyword evidence="4" id="KW-0433">Leucine-rich repeat</keyword>
<dbReference type="Pfam" id="PF00560">
    <property type="entry name" value="LRR_1"/>
    <property type="match status" value="8"/>
</dbReference>
<keyword evidence="11" id="KW-0325">Glycoprotein</keyword>
<comment type="subcellular location">
    <subcellularLocation>
        <location evidence="1">Cell membrane</location>
        <topology evidence="1">Single-pass type I membrane protein</topology>
    </subcellularLocation>
</comment>
<evidence type="ECO:0000256" key="2">
    <source>
        <dbReference type="ARBA" id="ARBA00009592"/>
    </source>
</evidence>
<comment type="caution">
    <text evidence="13">The sequence shown here is derived from an EMBL/GenBank/DDBJ whole genome shotgun (WGS) entry which is preliminary data.</text>
</comment>
<keyword evidence="5 12" id="KW-0812">Transmembrane</keyword>
<evidence type="ECO:0000256" key="8">
    <source>
        <dbReference type="ARBA" id="ARBA00022989"/>
    </source>
</evidence>
<accession>A0AA88DBM0</accession>
<comment type="similarity">
    <text evidence="2">Belongs to the RLP family.</text>
</comment>
<dbReference type="InterPro" id="IPR046956">
    <property type="entry name" value="RLP23-like"/>
</dbReference>
<dbReference type="Proteomes" id="UP001187192">
    <property type="component" value="Unassembled WGS sequence"/>
</dbReference>
<dbReference type="InterPro" id="IPR003591">
    <property type="entry name" value="Leu-rich_rpt_typical-subtyp"/>
</dbReference>
<dbReference type="InterPro" id="IPR001611">
    <property type="entry name" value="Leu-rich_rpt"/>
</dbReference>
<dbReference type="GO" id="GO:0005886">
    <property type="term" value="C:plasma membrane"/>
    <property type="evidence" value="ECO:0007669"/>
    <property type="project" value="UniProtKB-SubCell"/>
</dbReference>
<protein>
    <submittedName>
        <fullName evidence="13">Uncharacterized protein</fullName>
    </submittedName>
</protein>
<dbReference type="EMBL" id="BTGU01000030">
    <property type="protein sequence ID" value="GMN49212.1"/>
    <property type="molecule type" value="Genomic_DNA"/>
</dbReference>
<evidence type="ECO:0000256" key="1">
    <source>
        <dbReference type="ARBA" id="ARBA00004251"/>
    </source>
</evidence>
<keyword evidence="8 12" id="KW-1133">Transmembrane helix</keyword>
<organism evidence="13 14">
    <name type="scientific">Ficus carica</name>
    <name type="common">Common fig</name>
    <dbReference type="NCBI Taxonomy" id="3494"/>
    <lineage>
        <taxon>Eukaryota</taxon>
        <taxon>Viridiplantae</taxon>
        <taxon>Streptophyta</taxon>
        <taxon>Embryophyta</taxon>
        <taxon>Tracheophyta</taxon>
        <taxon>Spermatophyta</taxon>
        <taxon>Magnoliopsida</taxon>
        <taxon>eudicotyledons</taxon>
        <taxon>Gunneridae</taxon>
        <taxon>Pentapetalae</taxon>
        <taxon>rosids</taxon>
        <taxon>fabids</taxon>
        <taxon>Rosales</taxon>
        <taxon>Moraceae</taxon>
        <taxon>Ficeae</taxon>
        <taxon>Ficus</taxon>
    </lineage>
</organism>